<gene>
    <name evidence="1" type="ORF">CI104_11365</name>
</gene>
<accession>A0ACA8D657</accession>
<sequence length="126" mass="14217">MGFPSPAADYVERHISLDDKFIEHPASTYFMRTGQTYWREGIMNGALLVVDSSLIPCDGSLLICRLDGELKIKRFRVHPRPHLVNGKREEIPDSTGDYNVTSPVFGVITYIINDARSEEFDSCPVI</sequence>
<name>A0ACA8D657_9ENTR</name>
<evidence type="ECO:0000313" key="1">
    <source>
        <dbReference type="EMBL" id="AST79624.1"/>
    </source>
</evidence>
<protein>
    <submittedName>
        <fullName evidence="1">DNA polymerase V</fullName>
    </submittedName>
</protein>
<proteinExistence type="predicted"/>
<evidence type="ECO:0000313" key="2">
    <source>
        <dbReference type="Proteomes" id="UP000215286"/>
    </source>
</evidence>
<dbReference type="EMBL" id="CP022695">
    <property type="protein sequence ID" value="AST79624.1"/>
    <property type="molecule type" value="Genomic_DNA"/>
</dbReference>
<dbReference type="Proteomes" id="UP000215286">
    <property type="component" value="Chromosome"/>
</dbReference>
<organism evidence="1 2">
    <name type="scientific">Citrobacter farmeri</name>
    <dbReference type="NCBI Taxonomy" id="67824"/>
    <lineage>
        <taxon>Bacteria</taxon>
        <taxon>Pseudomonadati</taxon>
        <taxon>Pseudomonadota</taxon>
        <taxon>Gammaproteobacteria</taxon>
        <taxon>Enterobacterales</taxon>
        <taxon>Enterobacteriaceae</taxon>
        <taxon>Citrobacter</taxon>
    </lineage>
</organism>
<keyword evidence="2" id="KW-1185">Reference proteome</keyword>
<reference evidence="1" key="1">
    <citation type="submission" date="2017-08" db="EMBL/GenBank/DDBJ databases">
        <title>Real-time genomic and epidemiological investigation of a multi-institutional outbreak of KPC-producing Enterobacteriaceae reveals complex transmission dynamics and informs management responses.</title>
        <authorList>
            <person name="Kwong J.C."/>
            <person name="Lane C."/>
            <person name="Romanes F."/>
            <person name="Goncalves da Silva A."/>
            <person name="Easton M."/>
            <person name="Cronin K."/>
            <person name="Waters M.J."/>
            <person name="Tomita T."/>
            <person name="Stevens K."/>
            <person name="Schultz M.B."/>
            <person name="Baines S.L."/>
            <person name="Sherry N.L."/>
            <person name="Carter G."/>
            <person name="Mu A."/>
            <person name="Sait M."/>
            <person name="Ballard S.A."/>
            <person name="Seemann T."/>
            <person name="Stinear T.P."/>
            <person name="Howden B.P."/>
        </authorList>
    </citation>
    <scope>NUCLEOTIDE SEQUENCE</scope>
    <source>
        <strain evidence="1">AUSMDU00008141</strain>
    </source>
</reference>